<organism evidence="1 2">
    <name type="scientific">Ajellomyces capsulatus (strain G186AR / H82 / ATCC MYA-2454 / RMSCC 2432)</name>
    <name type="common">Darling's disease fungus</name>
    <name type="synonym">Histoplasma capsulatum</name>
    <dbReference type="NCBI Taxonomy" id="447093"/>
    <lineage>
        <taxon>Eukaryota</taxon>
        <taxon>Fungi</taxon>
        <taxon>Dikarya</taxon>
        <taxon>Ascomycota</taxon>
        <taxon>Pezizomycotina</taxon>
        <taxon>Eurotiomycetes</taxon>
        <taxon>Eurotiomycetidae</taxon>
        <taxon>Onygenales</taxon>
        <taxon>Ajellomycetaceae</taxon>
        <taxon>Histoplasma</taxon>
    </lineage>
</organism>
<sequence length="251" mass="29756">MKCPYAEFLSQPNMWQRSKEKSKWTLTKEVRDQRSVHVNLHSPVFNNAGQPERQRLVEFAKAALGEEFGNWSTNKIGQKWGGLRRQRKTYKASLTQQMQCHHLQAMLLDEWRILNVGCNWRLQQRVAKERNALCNQPAQCGEYGNYSKKKRQYQWHPKQYFPNYAQSEIAIEKRADLQYKGLSFPQMAIEIGKLWRELPENEKKIAQARAIRAREDYKVALAEYEKSENYNRHARYLDEWKAKTCARKKGS</sequence>
<reference evidence="1" key="1">
    <citation type="submission" date="2009-02" db="EMBL/GenBank/DDBJ databases">
        <title>The Genome Sequence of Ajellomyces capsulatus strain G186AR.</title>
        <authorList>
            <consortium name="The Broad Institute Genome Sequencing Platform"/>
            <person name="Champion M."/>
            <person name="Cuomo C."/>
            <person name="Ma L.-J."/>
            <person name="Henn M.R."/>
            <person name="Sil A."/>
            <person name="Goldman B."/>
            <person name="Young S.K."/>
            <person name="Kodira C.D."/>
            <person name="Zeng Q."/>
            <person name="Koehrsen M."/>
            <person name="Alvarado L."/>
            <person name="Berlin A."/>
            <person name="Borenstein D."/>
            <person name="Chen Z."/>
            <person name="Engels R."/>
            <person name="Freedman E."/>
            <person name="Gellesch M."/>
            <person name="Goldberg J."/>
            <person name="Griggs A."/>
            <person name="Gujja S."/>
            <person name="Heiman D."/>
            <person name="Hepburn T."/>
            <person name="Howarth C."/>
            <person name="Jen D."/>
            <person name="Larson L."/>
            <person name="Lewis B."/>
            <person name="Mehta T."/>
            <person name="Park D."/>
            <person name="Pearson M."/>
            <person name="Roberts A."/>
            <person name="Saif S."/>
            <person name="Shea T."/>
            <person name="Shenoy N."/>
            <person name="Sisk P."/>
            <person name="Stolte C."/>
            <person name="Sykes S."/>
            <person name="Walk T."/>
            <person name="White J."/>
            <person name="Yandava C."/>
            <person name="Klein B."/>
            <person name="McEwen J.G."/>
            <person name="Puccia R."/>
            <person name="Goldman G.H."/>
            <person name="Felipe M.S."/>
            <person name="Nino-Vega G."/>
            <person name="San-Blas G."/>
            <person name="Taylor J."/>
            <person name="Mendoza L."/>
            <person name="Galagan J."/>
            <person name="Nusbaum C."/>
            <person name="Birren B."/>
        </authorList>
    </citation>
    <scope>NUCLEOTIDE SEQUENCE</scope>
    <source>
        <strain evidence="1">G186AR</strain>
    </source>
</reference>
<dbReference type="Gene3D" id="1.10.30.10">
    <property type="entry name" value="High mobility group box domain"/>
    <property type="match status" value="1"/>
</dbReference>
<dbReference type="Proteomes" id="UP000001631">
    <property type="component" value="Unassembled WGS sequence"/>
</dbReference>
<dbReference type="SUPFAM" id="SSF47095">
    <property type="entry name" value="HMG-box"/>
    <property type="match status" value="1"/>
</dbReference>
<gene>
    <name evidence="1" type="ORF">HCBG_01488</name>
</gene>
<dbReference type="CDD" id="cd00084">
    <property type="entry name" value="HMG-box_SF"/>
    <property type="match status" value="1"/>
</dbReference>
<dbReference type="STRING" id="447093.C0NF22"/>
<name>C0NF22_AJECG</name>
<dbReference type="InterPro" id="IPR036910">
    <property type="entry name" value="HMG_box_dom_sf"/>
</dbReference>
<evidence type="ECO:0008006" key="3">
    <source>
        <dbReference type="Google" id="ProtNLM"/>
    </source>
</evidence>
<evidence type="ECO:0000313" key="2">
    <source>
        <dbReference type="Proteomes" id="UP000001631"/>
    </source>
</evidence>
<dbReference type="InParanoid" id="C0NF22"/>
<evidence type="ECO:0000313" key="1">
    <source>
        <dbReference type="EMBL" id="EEH09843.1"/>
    </source>
</evidence>
<proteinExistence type="predicted"/>
<dbReference type="RefSeq" id="XP_045290324.1">
    <property type="nucleotide sequence ID" value="XM_045428538.1"/>
</dbReference>
<dbReference type="GeneID" id="69034505"/>
<dbReference type="EMBL" id="GG663364">
    <property type="protein sequence ID" value="EEH09843.1"/>
    <property type="molecule type" value="Genomic_DNA"/>
</dbReference>
<accession>C0NF22</accession>
<keyword evidence="2" id="KW-1185">Reference proteome</keyword>
<dbReference type="AlphaFoldDB" id="C0NF22"/>
<dbReference type="HOGENOM" id="CLU_1106851_0_0_1"/>
<protein>
    <recommendedName>
        <fullName evidence="3">HMG box domain-containing protein</fullName>
    </recommendedName>
</protein>